<evidence type="ECO:0000256" key="3">
    <source>
        <dbReference type="ARBA" id="ARBA00022842"/>
    </source>
</evidence>
<evidence type="ECO:0000313" key="7">
    <source>
        <dbReference type="Proteomes" id="UP000663760"/>
    </source>
</evidence>
<reference evidence="6" key="1">
    <citation type="submission" date="2020-02" db="EMBL/GenBank/DDBJ databases">
        <authorList>
            <person name="Scholz U."/>
            <person name="Mascher M."/>
            <person name="Fiebig A."/>
        </authorList>
    </citation>
    <scope>NUCLEOTIDE SEQUENCE</scope>
</reference>
<dbReference type="Pfam" id="PF01397">
    <property type="entry name" value="Terpene_synth"/>
    <property type="match status" value="1"/>
</dbReference>
<feature type="domain" description="Terpene synthase N-terminal" evidence="5">
    <location>
        <begin position="308"/>
        <end position="514"/>
    </location>
</feature>
<dbReference type="Gene3D" id="1.50.10.160">
    <property type="match status" value="1"/>
</dbReference>
<dbReference type="PANTHER" id="PTHR31739:SF4">
    <property type="entry name" value="ENT-COPALYL DIPHOSPHATE SYNTHASE, CHLOROPLASTIC"/>
    <property type="match status" value="1"/>
</dbReference>
<name>A0A7I8KCB5_SPIIN</name>
<evidence type="ECO:0000256" key="2">
    <source>
        <dbReference type="ARBA" id="ARBA00022723"/>
    </source>
</evidence>
<dbReference type="GO" id="GO:0016853">
    <property type="term" value="F:isomerase activity"/>
    <property type="evidence" value="ECO:0007669"/>
    <property type="project" value="UniProtKB-KW"/>
</dbReference>
<dbReference type="Gene3D" id="1.50.10.130">
    <property type="entry name" value="Terpene synthase, N-terminal domain"/>
    <property type="match status" value="1"/>
</dbReference>
<organism evidence="6 7">
    <name type="scientific">Spirodela intermedia</name>
    <name type="common">Intermediate duckweed</name>
    <dbReference type="NCBI Taxonomy" id="51605"/>
    <lineage>
        <taxon>Eukaryota</taxon>
        <taxon>Viridiplantae</taxon>
        <taxon>Streptophyta</taxon>
        <taxon>Embryophyta</taxon>
        <taxon>Tracheophyta</taxon>
        <taxon>Spermatophyta</taxon>
        <taxon>Magnoliopsida</taxon>
        <taxon>Liliopsida</taxon>
        <taxon>Araceae</taxon>
        <taxon>Lemnoideae</taxon>
        <taxon>Spirodela</taxon>
    </lineage>
</organism>
<dbReference type="PANTHER" id="PTHR31739">
    <property type="entry name" value="ENT-COPALYL DIPHOSPHATE SYNTHASE, CHLOROPLASTIC"/>
    <property type="match status" value="1"/>
</dbReference>
<accession>A0A7I8KCB5</accession>
<comment type="cofactor">
    <cofactor evidence="1">
        <name>Mg(2+)</name>
        <dbReference type="ChEBI" id="CHEBI:18420"/>
    </cofactor>
</comment>
<dbReference type="GO" id="GO:0010333">
    <property type="term" value="F:terpene synthase activity"/>
    <property type="evidence" value="ECO:0007669"/>
    <property type="project" value="InterPro"/>
</dbReference>
<dbReference type="OrthoDB" id="2343925at2759"/>
<keyword evidence="2" id="KW-0479">Metal-binding</keyword>
<dbReference type="InterPro" id="IPR036965">
    <property type="entry name" value="Terpene_synth_N_sf"/>
</dbReference>
<evidence type="ECO:0000259" key="5">
    <source>
        <dbReference type="Pfam" id="PF01397"/>
    </source>
</evidence>
<keyword evidence="3" id="KW-0460">Magnesium</keyword>
<protein>
    <recommendedName>
        <fullName evidence="5">Terpene synthase N-terminal domain-containing protein</fullName>
    </recommendedName>
</protein>
<dbReference type="GO" id="GO:0000287">
    <property type="term" value="F:magnesium ion binding"/>
    <property type="evidence" value="ECO:0007669"/>
    <property type="project" value="TreeGrafter"/>
</dbReference>
<dbReference type="GO" id="GO:0009686">
    <property type="term" value="P:gibberellin biosynthetic process"/>
    <property type="evidence" value="ECO:0007669"/>
    <property type="project" value="TreeGrafter"/>
</dbReference>
<dbReference type="AlphaFoldDB" id="A0A7I8KCB5"/>
<keyword evidence="7" id="KW-1185">Reference proteome</keyword>
<evidence type="ECO:0000256" key="1">
    <source>
        <dbReference type="ARBA" id="ARBA00001946"/>
    </source>
</evidence>
<dbReference type="InterPro" id="IPR001906">
    <property type="entry name" value="Terpene_synth_N"/>
</dbReference>
<proteinExistence type="predicted"/>
<dbReference type="SFLD" id="SFLDG01605">
    <property type="entry name" value="Terpene_Cyclase_Like_1_N-term"/>
    <property type="match status" value="1"/>
</dbReference>
<sequence length="548" mass="61412">MAATSPGNTVQVALSPPVFLRKPESLSGTSLLLFLSLPPVLVKSCIVSRVSVWTTNRRYMCHAISEKPPTAVQKVCRTDDDAATVAEGTQVMVSVGYNGSECGIPVVFTPEGTSESDGQGESAEEKGVNKRVAKIKAMLRSMSDGKISISAYDTAWVALVPNLSGAGGPQFPSSLKWIEENQLPDGSWGDGELFIAHDRLMNTLACVIALKSWGVCPDRSQRGISFLWANMKRLDEEDLELMPIGFEVAFPSLVEMARSLDLDVPLDSPALEEIYARKSLKLKRIPKDLLHEVPTTLLHSLEGMGGLDWEKILRLQCADGSLLFSPSSTAFALMCTGDIKCFDYLQRIVRRFNGGVPNVYPVDLFERLWAVDRLERLGISRYFLEEIRRCLDYVYEYWTSDGISWARSSRVQDVDDTSMGFRLLRLHGYDVSPDVFLHFEKDGEFFCLPGQLTQAITGMYNLNRAAQVSYPGEEILQVAKSFSNEYLRERRALDKLSDKWIITKDLPGEVGYALEFPWYASLPRVEARFYLEQYGGDHDVWIGKTLYR</sequence>
<dbReference type="SFLD" id="SFLDG01014">
    <property type="entry name" value="Terpene_Cyclase_Like_1_N-term"/>
    <property type="match status" value="1"/>
</dbReference>
<dbReference type="FunFam" id="1.50.10.160:FF:000001">
    <property type="entry name" value="Ent-copalyl diphosphate synthase"/>
    <property type="match status" value="1"/>
</dbReference>
<dbReference type="InterPro" id="IPR008930">
    <property type="entry name" value="Terpenoid_cyclase/PrenylTrfase"/>
</dbReference>
<evidence type="ECO:0000313" key="6">
    <source>
        <dbReference type="EMBL" id="CAA7395410.1"/>
    </source>
</evidence>
<keyword evidence="4" id="KW-0413">Isomerase</keyword>
<dbReference type="GO" id="GO:0009507">
    <property type="term" value="C:chloroplast"/>
    <property type="evidence" value="ECO:0007669"/>
    <property type="project" value="TreeGrafter"/>
</dbReference>
<dbReference type="FunFam" id="1.50.10.130:FF:000002">
    <property type="entry name" value="Ent-copalyl diphosphate synthase, chloroplastic"/>
    <property type="match status" value="1"/>
</dbReference>
<dbReference type="Proteomes" id="UP000663760">
    <property type="component" value="Chromosome 4"/>
</dbReference>
<dbReference type="EMBL" id="LR746267">
    <property type="protein sequence ID" value="CAA7395410.1"/>
    <property type="molecule type" value="Genomic_DNA"/>
</dbReference>
<dbReference type="SUPFAM" id="SSF48239">
    <property type="entry name" value="Terpenoid cyclases/Protein prenyltransferases"/>
    <property type="match status" value="2"/>
</dbReference>
<evidence type="ECO:0000256" key="4">
    <source>
        <dbReference type="ARBA" id="ARBA00023235"/>
    </source>
</evidence>
<gene>
    <name evidence="6" type="ORF">SI8410_04006071</name>
</gene>
<dbReference type="InterPro" id="IPR050148">
    <property type="entry name" value="Terpene_synthase-like"/>
</dbReference>